<feature type="transmembrane region" description="Helical" evidence="8">
    <location>
        <begin position="306"/>
        <end position="326"/>
    </location>
</feature>
<name>A0A9D4PIB9_RHISA</name>
<accession>A0A9D4PIB9</accession>
<evidence type="ECO:0000256" key="7">
    <source>
        <dbReference type="ARBA" id="ARBA00023180"/>
    </source>
</evidence>
<organism evidence="9 10">
    <name type="scientific">Rhipicephalus sanguineus</name>
    <name type="common">Brown dog tick</name>
    <name type="synonym">Ixodes sanguineus</name>
    <dbReference type="NCBI Taxonomy" id="34632"/>
    <lineage>
        <taxon>Eukaryota</taxon>
        <taxon>Metazoa</taxon>
        <taxon>Ecdysozoa</taxon>
        <taxon>Arthropoda</taxon>
        <taxon>Chelicerata</taxon>
        <taxon>Arachnida</taxon>
        <taxon>Acari</taxon>
        <taxon>Parasitiformes</taxon>
        <taxon>Ixodida</taxon>
        <taxon>Ixodoidea</taxon>
        <taxon>Ixodidae</taxon>
        <taxon>Rhipicephalinae</taxon>
        <taxon>Rhipicephalus</taxon>
        <taxon>Rhipicephalus</taxon>
    </lineage>
</organism>
<evidence type="ECO:0000256" key="4">
    <source>
        <dbReference type="ARBA" id="ARBA00022989"/>
    </source>
</evidence>
<comment type="caution">
    <text evidence="9">The sequence shown here is derived from an EMBL/GenBank/DDBJ whole genome shotgun (WGS) entry which is preliminary data.</text>
</comment>
<dbReference type="PANTHER" id="PTHR42643">
    <property type="entry name" value="IONOTROPIC RECEPTOR 20A-RELATED"/>
    <property type="match status" value="1"/>
</dbReference>
<feature type="transmembrane region" description="Helical" evidence="8">
    <location>
        <begin position="239"/>
        <end position="264"/>
    </location>
</feature>
<evidence type="ECO:0000313" key="9">
    <source>
        <dbReference type="EMBL" id="KAH7943048.1"/>
    </source>
</evidence>
<keyword evidence="6" id="KW-0675">Receptor</keyword>
<dbReference type="AlphaFoldDB" id="A0A9D4PIB9"/>
<dbReference type="EMBL" id="JABSTV010001253">
    <property type="protein sequence ID" value="KAH7943048.1"/>
    <property type="molecule type" value="Genomic_DNA"/>
</dbReference>
<evidence type="ECO:0008006" key="11">
    <source>
        <dbReference type="Google" id="ProtNLM"/>
    </source>
</evidence>
<keyword evidence="3 8" id="KW-0812">Transmembrane</keyword>
<keyword evidence="5 8" id="KW-0472">Membrane</keyword>
<keyword evidence="4 8" id="KW-1133">Transmembrane helix</keyword>
<comment type="subcellular location">
    <subcellularLocation>
        <location evidence="1">Cell membrane</location>
        <topology evidence="1">Multi-pass membrane protein</topology>
    </subcellularLocation>
</comment>
<dbReference type="InterPro" id="IPR052192">
    <property type="entry name" value="Insect_Ionotropic_Sensory_Rcpt"/>
</dbReference>
<dbReference type="GO" id="GO:0005886">
    <property type="term" value="C:plasma membrane"/>
    <property type="evidence" value="ECO:0007669"/>
    <property type="project" value="UniProtKB-SubCell"/>
</dbReference>
<evidence type="ECO:0000256" key="2">
    <source>
        <dbReference type="ARBA" id="ARBA00022475"/>
    </source>
</evidence>
<evidence type="ECO:0000256" key="1">
    <source>
        <dbReference type="ARBA" id="ARBA00004651"/>
    </source>
</evidence>
<sequence>MPRNMDIHLLCQRRSEYQRKLYFESPVKLLSWCVNWNGYHEVLELACLHQKQIVVAASNAVWNDMTLGISATQELSPFHHEVSIEGKRAGSPSLQTLPDQVADFRPSNADAGPEWVIVEVNGGHSAHRLDFHSTSWARLSGKIVSLGCIMEWNQDDSSGCASLDQNTFAQALSTLNATFHITPVEKGMFASALRNRKIDIMTYPCGLTAERYQHFHFTVNQFAHAVYYVEKRWKHQSTVFLGMFPWLFLIALLMVASASCFVLLNIHGGRRPMNGLGAVVLALMASTLSLSAQIRLEHAHSRSGRVIMACWMLACFSLTSYIKSLLTASLTARPVWEADYSLEKMLPKLQRGRLLPCAIKNSFMDVLLASADGSAGDVIDFITLATKRWGHKKADISGSGDACLERTRRGTHVFLTDSLPTCMEVRYEKTIAVGEKPVLSLIGGFPIRKSHPLLSELRSVVYRIFETGMQLSHHLSFPAAP</sequence>
<proteinExistence type="predicted"/>
<evidence type="ECO:0000256" key="3">
    <source>
        <dbReference type="ARBA" id="ARBA00022692"/>
    </source>
</evidence>
<evidence type="ECO:0000256" key="5">
    <source>
        <dbReference type="ARBA" id="ARBA00023136"/>
    </source>
</evidence>
<keyword evidence="10" id="KW-1185">Reference proteome</keyword>
<evidence type="ECO:0000313" key="10">
    <source>
        <dbReference type="Proteomes" id="UP000821837"/>
    </source>
</evidence>
<reference evidence="9" key="2">
    <citation type="submission" date="2021-09" db="EMBL/GenBank/DDBJ databases">
        <authorList>
            <person name="Jia N."/>
            <person name="Wang J."/>
            <person name="Shi W."/>
            <person name="Du L."/>
            <person name="Sun Y."/>
            <person name="Zhan W."/>
            <person name="Jiang J."/>
            <person name="Wang Q."/>
            <person name="Zhang B."/>
            <person name="Ji P."/>
            <person name="Sakyi L.B."/>
            <person name="Cui X."/>
            <person name="Yuan T."/>
            <person name="Jiang B."/>
            <person name="Yang W."/>
            <person name="Lam T.T.-Y."/>
            <person name="Chang Q."/>
            <person name="Ding S."/>
            <person name="Wang X."/>
            <person name="Zhu J."/>
            <person name="Ruan X."/>
            <person name="Zhao L."/>
            <person name="Wei J."/>
            <person name="Que T."/>
            <person name="Du C."/>
            <person name="Cheng J."/>
            <person name="Dai P."/>
            <person name="Han X."/>
            <person name="Huang E."/>
            <person name="Gao Y."/>
            <person name="Liu J."/>
            <person name="Shao H."/>
            <person name="Ye R."/>
            <person name="Li L."/>
            <person name="Wei W."/>
            <person name="Wang X."/>
            <person name="Wang C."/>
            <person name="Huo Q."/>
            <person name="Li W."/>
            <person name="Guo W."/>
            <person name="Chen H."/>
            <person name="Chen S."/>
            <person name="Zhou L."/>
            <person name="Zhou L."/>
            <person name="Ni X."/>
            <person name="Tian J."/>
            <person name="Zhou Y."/>
            <person name="Sheng Y."/>
            <person name="Liu T."/>
            <person name="Pan Y."/>
            <person name="Xia L."/>
            <person name="Li J."/>
            <person name="Zhao F."/>
            <person name="Cao W."/>
        </authorList>
    </citation>
    <scope>NUCLEOTIDE SEQUENCE</scope>
    <source>
        <strain evidence="9">Rsan-2018</strain>
        <tissue evidence="9">Larvae</tissue>
    </source>
</reference>
<dbReference type="PANTHER" id="PTHR42643:SF38">
    <property type="entry name" value="IONOTROPIC RECEPTOR 100A"/>
    <property type="match status" value="1"/>
</dbReference>
<reference evidence="9" key="1">
    <citation type="journal article" date="2020" name="Cell">
        <title>Large-Scale Comparative Analyses of Tick Genomes Elucidate Their Genetic Diversity and Vector Capacities.</title>
        <authorList>
            <consortium name="Tick Genome and Microbiome Consortium (TIGMIC)"/>
            <person name="Jia N."/>
            <person name="Wang J."/>
            <person name="Shi W."/>
            <person name="Du L."/>
            <person name="Sun Y."/>
            <person name="Zhan W."/>
            <person name="Jiang J.F."/>
            <person name="Wang Q."/>
            <person name="Zhang B."/>
            <person name="Ji P."/>
            <person name="Bell-Sakyi L."/>
            <person name="Cui X.M."/>
            <person name="Yuan T.T."/>
            <person name="Jiang B.G."/>
            <person name="Yang W.F."/>
            <person name="Lam T.T."/>
            <person name="Chang Q.C."/>
            <person name="Ding S.J."/>
            <person name="Wang X.J."/>
            <person name="Zhu J.G."/>
            <person name="Ruan X.D."/>
            <person name="Zhao L."/>
            <person name="Wei J.T."/>
            <person name="Ye R.Z."/>
            <person name="Que T.C."/>
            <person name="Du C.H."/>
            <person name="Zhou Y.H."/>
            <person name="Cheng J.X."/>
            <person name="Dai P.F."/>
            <person name="Guo W.B."/>
            <person name="Han X.H."/>
            <person name="Huang E.J."/>
            <person name="Li L.F."/>
            <person name="Wei W."/>
            <person name="Gao Y.C."/>
            <person name="Liu J.Z."/>
            <person name="Shao H.Z."/>
            <person name="Wang X."/>
            <person name="Wang C.C."/>
            <person name="Yang T.C."/>
            <person name="Huo Q.B."/>
            <person name="Li W."/>
            <person name="Chen H.Y."/>
            <person name="Chen S.E."/>
            <person name="Zhou L.G."/>
            <person name="Ni X.B."/>
            <person name="Tian J.H."/>
            <person name="Sheng Y."/>
            <person name="Liu T."/>
            <person name="Pan Y.S."/>
            <person name="Xia L.Y."/>
            <person name="Li J."/>
            <person name="Zhao F."/>
            <person name="Cao W.C."/>
        </authorList>
    </citation>
    <scope>NUCLEOTIDE SEQUENCE</scope>
    <source>
        <strain evidence="9">Rsan-2018</strain>
    </source>
</reference>
<feature type="transmembrane region" description="Helical" evidence="8">
    <location>
        <begin position="276"/>
        <end position="294"/>
    </location>
</feature>
<evidence type="ECO:0000256" key="6">
    <source>
        <dbReference type="ARBA" id="ARBA00023170"/>
    </source>
</evidence>
<keyword evidence="2" id="KW-1003">Cell membrane</keyword>
<keyword evidence="7" id="KW-0325">Glycoprotein</keyword>
<gene>
    <name evidence="9" type="ORF">HPB52_004129</name>
</gene>
<protein>
    <recommendedName>
        <fullName evidence="11">Ionotropic glutamate receptor C-terminal domain-containing protein</fullName>
    </recommendedName>
</protein>
<dbReference type="Proteomes" id="UP000821837">
    <property type="component" value="Unassembled WGS sequence"/>
</dbReference>
<evidence type="ECO:0000256" key="8">
    <source>
        <dbReference type="SAM" id="Phobius"/>
    </source>
</evidence>